<gene>
    <name evidence="2" type="ORF">J2I46_09930</name>
</gene>
<evidence type="ECO:0000313" key="2">
    <source>
        <dbReference type="EMBL" id="MBO0948900.1"/>
    </source>
</evidence>
<protein>
    <submittedName>
        <fullName evidence="2">Glycosyltransferase</fullName>
    </submittedName>
</protein>
<name>A0ABS3JFY0_9BACT</name>
<dbReference type="SUPFAM" id="SSF53756">
    <property type="entry name" value="UDP-Glycosyltransferase/glycogen phosphorylase"/>
    <property type="match status" value="1"/>
</dbReference>
<dbReference type="PANTHER" id="PTHR12526">
    <property type="entry name" value="GLYCOSYLTRANSFERASE"/>
    <property type="match status" value="1"/>
</dbReference>
<dbReference type="RefSeq" id="WP_207328843.1">
    <property type="nucleotide sequence ID" value="NZ_JAFMYW010000002.1"/>
</dbReference>
<accession>A0ABS3JFY0</accession>
<reference evidence="2 3" key="1">
    <citation type="submission" date="2021-03" db="EMBL/GenBank/DDBJ databases">
        <title>Fibrella sp. HMF5405 genome sequencing and assembly.</title>
        <authorList>
            <person name="Kang H."/>
            <person name="Kim H."/>
            <person name="Bae S."/>
            <person name="Joh K."/>
        </authorList>
    </citation>
    <scope>NUCLEOTIDE SEQUENCE [LARGE SCALE GENOMIC DNA]</scope>
    <source>
        <strain evidence="2 3">HMF5405</strain>
    </source>
</reference>
<proteinExistence type="predicted"/>
<dbReference type="InterPro" id="IPR001296">
    <property type="entry name" value="Glyco_trans_1"/>
</dbReference>
<dbReference type="Gene3D" id="3.40.50.2000">
    <property type="entry name" value="Glycogen Phosphorylase B"/>
    <property type="match status" value="1"/>
</dbReference>
<evidence type="ECO:0000259" key="1">
    <source>
        <dbReference type="Pfam" id="PF00534"/>
    </source>
</evidence>
<dbReference type="EMBL" id="JAFMYW010000002">
    <property type="protein sequence ID" value="MBO0948900.1"/>
    <property type="molecule type" value="Genomic_DNA"/>
</dbReference>
<dbReference type="Proteomes" id="UP000664628">
    <property type="component" value="Unassembled WGS sequence"/>
</dbReference>
<organism evidence="2 3">
    <name type="scientific">Fibrella forsythiae</name>
    <dbReference type="NCBI Taxonomy" id="2817061"/>
    <lineage>
        <taxon>Bacteria</taxon>
        <taxon>Pseudomonadati</taxon>
        <taxon>Bacteroidota</taxon>
        <taxon>Cytophagia</taxon>
        <taxon>Cytophagales</taxon>
        <taxon>Spirosomataceae</taxon>
        <taxon>Fibrella</taxon>
    </lineage>
</organism>
<sequence>MFHLTPLAERLGIPVIVQINELNSMFESVSYQEMAHAMSFAELTVGITQHICKLAIQMGARDTALQYCFTNTVKHPVSTTRIAQLRQSLRLPESVFVWIMVGTPIYRKGIDFIPAIAQALQERPCHIIWLGSGTVDTGLNFLIQKQIETMGLQNVTFLGVQTDDYHAYLQLANGFVLTSREEPFGNVLIDAASLGKPIVASGEYGASEFMLPGMGELVDYTSPAHFARAMMTVMDNPGDYKQDVSVARSHHFDTAVQVKHWQELMNRLP</sequence>
<comment type="caution">
    <text evidence="2">The sequence shown here is derived from an EMBL/GenBank/DDBJ whole genome shotgun (WGS) entry which is preliminary data.</text>
</comment>
<feature type="domain" description="Glycosyl transferase family 1" evidence="1">
    <location>
        <begin position="84"/>
        <end position="241"/>
    </location>
</feature>
<evidence type="ECO:0000313" key="3">
    <source>
        <dbReference type="Proteomes" id="UP000664628"/>
    </source>
</evidence>
<keyword evidence="3" id="KW-1185">Reference proteome</keyword>
<dbReference type="Pfam" id="PF00534">
    <property type="entry name" value="Glycos_transf_1"/>
    <property type="match status" value="1"/>
</dbReference>